<sequence>MAHALSIVVPTYEEAENVRSLCTRLFAATRAAGLNAELLLVDDDSGAGTLATCAAVDTLRAEGYDVRAHVRRRHEGKGLSSAVLLGLRLARHDVLLVMDADLQHEPESAPAVAAPVLNGAAEFAVGSRNVSGGKVADGWPLTRRLISNGATLLARPLTPCSDPMSGFFCLSRKTLRRAEKARLNPMGYKIGLELMVRARCTAVQEVPITFRDREHGESKLSMKQNALYLMHLAHLYVFAFPCTLSLTLVVALAMACAGLRALAR</sequence>
<evidence type="ECO:0000259" key="6">
    <source>
        <dbReference type="Pfam" id="PF00535"/>
    </source>
</evidence>
<keyword evidence="5" id="KW-1133">Transmembrane helix</keyword>
<keyword evidence="8" id="KW-1185">Reference proteome</keyword>
<dbReference type="SUPFAM" id="SSF53448">
    <property type="entry name" value="Nucleotide-diphospho-sugar transferases"/>
    <property type="match status" value="1"/>
</dbReference>
<keyword evidence="4" id="KW-0256">Endoplasmic reticulum</keyword>
<dbReference type="OrthoDB" id="2603at2759"/>
<accession>A0A8J6CAT4</accession>
<dbReference type="EC" id="2.4.1.83" evidence="4"/>
<dbReference type="EMBL" id="JAGTXO010000013">
    <property type="protein sequence ID" value="KAG8464421.1"/>
    <property type="molecule type" value="Genomic_DNA"/>
</dbReference>
<keyword evidence="5" id="KW-0812">Transmembrane</keyword>
<dbReference type="GO" id="GO:0005789">
    <property type="term" value="C:endoplasmic reticulum membrane"/>
    <property type="evidence" value="ECO:0007669"/>
    <property type="project" value="TreeGrafter"/>
</dbReference>
<evidence type="ECO:0000256" key="5">
    <source>
        <dbReference type="SAM" id="Phobius"/>
    </source>
</evidence>
<evidence type="ECO:0000256" key="2">
    <source>
        <dbReference type="ARBA" id="ARBA00022676"/>
    </source>
</evidence>
<comment type="subunit">
    <text evidence="4">Component of the dolichol-phosphate mannose (DPM) synthase complex.</text>
</comment>
<comment type="catalytic activity">
    <reaction evidence="4">
        <text>a di-trans,poly-cis-dolichyl phosphate + GDP-alpha-D-mannose = a di-trans,poly-cis-dolichyl beta-D-mannosyl phosphate + GDP</text>
        <dbReference type="Rhea" id="RHEA:21184"/>
        <dbReference type="Rhea" id="RHEA-COMP:19498"/>
        <dbReference type="Rhea" id="RHEA-COMP:19501"/>
        <dbReference type="ChEBI" id="CHEBI:57527"/>
        <dbReference type="ChEBI" id="CHEBI:57683"/>
        <dbReference type="ChEBI" id="CHEBI:58189"/>
        <dbReference type="ChEBI" id="CHEBI:58211"/>
    </reaction>
</comment>
<dbReference type="GO" id="GO:0004582">
    <property type="term" value="F:dolichyl-phosphate beta-D-mannosyltransferase activity"/>
    <property type="evidence" value="ECO:0007669"/>
    <property type="project" value="UniProtKB-UniRule"/>
</dbReference>
<keyword evidence="3 4" id="KW-0808">Transferase</keyword>
<keyword evidence="2 4" id="KW-0328">Glycosyltransferase</keyword>
<dbReference type="Gene3D" id="3.90.550.10">
    <property type="entry name" value="Spore Coat Polysaccharide Biosynthesis Protein SpsA, Chain A"/>
    <property type="match status" value="1"/>
</dbReference>
<dbReference type="InterPro" id="IPR029044">
    <property type="entry name" value="Nucleotide-diphossugar_trans"/>
</dbReference>
<dbReference type="AlphaFoldDB" id="A0A8J6CAT4"/>
<dbReference type="GO" id="GO:0035269">
    <property type="term" value="P:protein O-linked glycosylation via mannose"/>
    <property type="evidence" value="ECO:0007669"/>
    <property type="project" value="TreeGrafter"/>
</dbReference>
<reference evidence="7" key="1">
    <citation type="submission" date="2021-05" db="EMBL/GenBank/DDBJ databases">
        <title>The genome of the haptophyte Pavlova lutheri (Diacronema luteri, Pavlovales) - a model for lipid biosynthesis in eukaryotic algae.</title>
        <authorList>
            <person name="Hulatt C.J."/>
            <person name="Posewitz M.C."/>
        </authorList>
    </citation>
    <scope>NUCLEOTIDE SEQUENCE</scope>
    <source>
        <strain evidence="7">NIVA-4/92</strain>
    </source>
</reference>
<name>A0A8J6CAT4_DIALT</name>
<dbReference type="UniPathway" id="UPA00378"/>
<dbReference type="GO" id="GO:0006488">
    <property type="term" value="P:dolichol-linked oligosaccharide biosynthetic process"/>
    <property type="evidence" value="ECO:0007669"/>
    <property type="project" value="TreeGrafter"/>
</dbReference>
<dbReference type="Pfam" id="PF00535">
    <property type="entry name" value="Glycos_transf_2"/>
    <property type="match status" value="1"/>
</dbReference>
<comment type="subcellular location">
    <subcellularLocation>
        <location evidence="4">Endoplasmic reticulum</location>
    </subcellularLocation>
</comment>
<keyword evidence="5" id="KW-0472">Membrane</keyword>
<organism evidence="7 8">
    <name type="scientific">Diacronema lutheri</name>
    <name type="common">Unicellular marine alga</name>
    <name type="synonym">Monochrysis lutheri</name>
    <dbReference type="NCBI Taxonomy" id="2081491"/>
    <lineage>
        <taxon>Eukaryota</taxon>
        <taxon>Haptista</taxon>
        <taxon>Haptophyta</taxon>
        <taxon>Pavlovophyceae</taxon>
        <taxon>Pavlovales</taxon>
        <taxon>Pavlovaceae</taxon>
        <taxon>Diacronema</taxon>
    </lineage>
</organism>
<evidence type="ECO:0000256" key="4">
    <source>
        <dbReference type="RuleBase" id="RU365083"/>
    </source>
</evidence>
<protein>
    <recommendedName>
        <fullName evidence="4">Dolichol-phosphate mannosyltransferase subunit 1</fullName>
        <ecNumber evidence="4">2.4.1.83</ecNumber>
    </recommendedName>
</protein>
<gene>
    <name evidence="7" type="ORF">KFE25_003484</name>
</gene>
<evidence type="ECO:0000256" key="3">
    <source>
        <dbReference type="ARBA" id="ARBA00022679"/>
    </source>
</evidence>
<dbReference type="OMA" id="SAWANFY"/>
<proteinExistence type="inferred from homology"/>
<comment type="caution">
    <text evidence="7">The sequence shown here is derived from an EMBL/GenBank/DDBJ whole genome shotgun (WGS) entry which is preliminary data.</text>
</comment>
<dbReference type="InterPro" id="IPR039528">
    <property type="entry name" value="DPM1-like"/>
</dbReference>
<dbReference type="PANTHER" id="PTHR43398:SF1">
    <property type="entry name" value="DOLICHOL-PHOSPHATE MANNOSYLTRANSFERASE SUBUNIT 1"/>
    <property type="match status" value="1"/>
</dbReference>
<dbReference type="InterPro" id="IPR001173">
    <property type="entry name" value="Glyco_trans_2-like"/>
</dbReference>
<feature type="domain" description="Glycosyltransferase 2-like" evidence="6">
    <location>
        <begin position="6"/>
        <end position="175"/>
    </location>
</feature>
<evidence type="ECO:0000313" key="7">
    <source>
        <dbReference type="EMBL" id="KAG8464421.1"/>
    </source>
</evidence>
<comment type="pathway">
    <text evidence="4">Protein modification; protein glycosylation.</text>
</comment>
<dbReference type="GO" id="GO:0006506">
    <property type="term" value="P:GPI anchor biosynthetic process"/>
    <property type="evidence" value="ECO:0007669"/>
    <property type="project" value="TreeGrafter"/>
</dbReference>
<comment type="function">
    <text evidence="4">Transfers mannose from GDP-mannose to dolichol monophosphate to form dolichol phosphate mannose (Dol-P-Man) which is the mannosyl donor in pathways leading to N-glycosylation, glycosyl phosphatidylinositol membrane anchoring, and O-mannosylation of proteins.</text>
</comment>
<dbReference type="Proteomes" id="UP000751190">
    <property type="component" value="Unassembled WGS sequence"/>
</dbReference>
<comment type="similarity">
    <text evidence="1 4">Belongs to the glycosyltransferase 2 family.</text>
</comment>
<feature type="transmembrane region" description="Helical" evidence="5">
    <location>
        <begin position="235"/>
        <end position="259"/>
    </location>
</feature>
<dbReference type="PANTHER" id="PTHR43398">
    <property type="entry name" value="DOLICHOL-PHOSPHATE MANNOSYLTRANSFERASE SUBUNIT 1"/>
    <property type="match status" value="1"/>
</dbReference>
<evidence type="ECO:0000256" key="1">
    <source>
        <dbReference type="ARBA" id="ARBA00006739"/>
    </source>
</evidence>
<evidence type="ECO:0000313" key="8">
    <source>
        <dbReference type="Proteomes" id="UP000751190"/>
    </source>
</evidence>
<dbReference type="CDD" id="cd06442">
    <property type="entry name" value="DPM1_like"/>
    <property type="match status" value="1"/>
</dbReference>